<evidence type="ECO:0000313" key="2">
    <source>
        <dbReference type="EMBL" id="LAA34131.1"/>
    </source>
</evidence>
<name>A0A2H6NJZ4_9SAUR</name>
<organism evidence="2">
    <name type="scientific">Micrurus carvalhoi</name>
    <dbReference type="NCBI Taxonomy" id="3147026"/>
    <lineage>
        <taxon>Eukaryota</taxon>
        <taxon>Metazoa</taxon>
        <taxon>Chordata</taxon>
        <taxon>Craniata</taxon>
        <taxon>Vertebrata</taxon>
        <taxon>Euteleostomi</taxon>
        <taxon>Lepidosauria</taxon>
        <taxon>Squamata</taxon>
        <taxon>Bifurcata</taxon>
        <taxon>Unidentata</taxon>
        <taxon>Episquamata</taxon>
        <taxon>Toxicofera</taxon>
        <taxon>Serpentes</taxon>
        <taxon>Colubroidea</taxon>
        <taxon>Elapidae</taxon>
        <taxon>Elapinae</taxon>
        <taxon>Micrurus</taxon>
    </lineage>
</organism>
<sequence>MQKCRTGIPFCREKAMALPGREALDGGMPSQEPHEDSSSFQEGSETLNGGAARQSLQVETRRDSICFVGRPWRIVDGSLNKPVCKGIMEGVLGHIMTKPGITEAALQHHYLGVLQPVALLEVLQALESLGCIRKFHFERCGAASLFSKPAWEEAIPGGKLSDAPAAFYEPAIDCTLKMGRVFPYELNWNKWGAGAAL</sequence>
<reference evidence="2" key="1">
    <citation type="submission" date="2017-07" db="EMBL/GenBank/DDBJ databases">
        <authorList>
            <person name="Mikheyev A."/>
            <person name="Grau M."/>
        </authorList>
    </citation>
    <scope>NUCLEOTIDE SEQUENCE</scope>
    <source>
        <tissue evidence="2">Venom_gland</tissue>
    </source>
</reference>
<feature type="compositionally biased region" description="Polar residues" evidence="1">
    <location>
        <begin position="38"/>
        <end position="47"/>
    </location>
</feature>
<evidence type="ECO:0000256" key="1">
    <source>
        <dbReference type="SAM" id="MobiDB-lite"/>
    </source>
</evidence>
<dbReference type="GO" id="GO:0006384">
    <property type="term" value="P:transcription initiation at RNA polymerase III promoter"/>
    <property type="evidence" value="ECO:0007669"/>
    <property type="project" value="InterPro"/>
</dbReference>
<dbReference type="GO" id="GO:0042791">
    <property type="term" value="P:5S class rRNA transcription by RNA polymerase III"/>
    <property type="evidence" value="ECO:0007669"/>
    <property type="project" value="TreeGrafter"/>
</dbReference>
<proteinExistence type="predicted"/>
<dbReference type="GO" id="GO:0000127">
    <property type="term" value="C:transcription factor TFIIIC complex"/>
    <property type="evidence" value="ECO:0007669"/>
    <property type="project" value="InterPro"/>
</dbReference>
<dbReference type="PANTHER" id="PTHR15180:SF1">
    <property type="entry name" value="GENERAL TRANSCRIPTION FACTOR 3C POLYPEPTIDE 1"/>
    <property type="match status" value="1"/>
</dbReference>
<protein>
    <submittedName>
        <fullName evidence="2">Uncharacterized protein</fullName>
    </submittedName>
</protein>
<dbReference type="PANTHER" id="PTHR15180">
    <property type="entry name" value="GENERAL TRANSCRIPTION FACTOR 3C POLYPEPTIDE 1"/>
    <property type="match status" value="1"/>
</dbReference>
<feature type="region of interest" description="Disordered" evidence="1">
    <location>
        <begin position="21"/>
        <end position="56"/>
    </location>
</feature>
<dbReference type="EMBL" id="IACI01112866">
    <property type="protein sequence ID" value="LAA34131.1"/>
    <property type="molecule type" value="Transcribed_RNA"/>
</dbReference>
<dbReference type="InterPro" id="IPR044210">
    <property type="entry name" value="Tfc3-like"/>
</dbReference>
<dbReference type="GO" id="GO:0003677">
    <property type="term" value="F:DNA binding"/>
    <property type="evidence" value="ECO:0007669"/>
    <property type="project" value="InterPro"/>
</dbReference>
<dbReference type="AlphaFoldDB" id="A0A2H6NJZ4"/>
<reference evidence="2" key="2">
    <citation type="submission" date="2017-12" db="EMBL/GenBank/DDBJ databases">
        <title>Coralsnake Venomics: Analyses of Venom Gland Transcriptomes and Proteomes of Six Brazilian Taxa.</title>
        <authorList>
            <person name="Aird S.D."/>
            <person name="Jorge da Silva N."/>
            <person name="Qiu L."/>
            <person name="Villar-Briones A."/>
            <person name="Aparecida-Saddi V."/>
            <person name="Campos-Telles M.P."/>
            <person name="Grau M."/>
            <person name="Mikheyev A.S."/>
        </authorList>
    </citation>
    <scope>NUCLEOTIDE SEQUENCE</scope>
    <source>
        <tissue evidence="2">Venom_gland</tissue>
    </source>
</reference>
<accession>A0A2H6NJZ4</accession>